<proteinExistence type="inferred from homology"/>
<dbReference type="EMBL" id="JAAOAV010000425">
    <property type="protein sequence ID" value="KAF5575466.1"/>
    <property type="molecule type" value="Genomic_DNA"/>
</dbReference>
<dbReference type="PANTHER" id="PTHR48107">
    <property type="entry name" value="NADPH-DEPENDENT ALDEHYDE REDUCTASE-LIKE PROTEIN, CHLOROPLASTIC-RELATED"/>
    <property type="match status" value="1"/>
</dbReference>
<dbReference type="SUPFAM" id="SSF51735">
    <property type="entry name" value="NAD(P)-binding Rossmann-fold domains"/>
    <property type="match status" value="1"/>
</dbReference>
<evidence type="ECO:0000256" key="2">
    <source>
        <dbReference type="ARBA" id="ARBA00023002"/>
    </source>
</evidence>
<dbReference type="Gene3D" id="3.40.50.720">
    <property type="entry name" value="NAD(P)-binding Rossmann-like Domain"/>
    <property type="match status" value="2"/>
</dbReference>
<keyword evidence="4" id="KW-1185">Reference proteome</keyword>
<organism evidence="3 4">
    <name type="scientific">Gibberella subglutinans</name>
    <name type="common">Fusarium subglutinans</name>
    <dbReference type="NCBI Taxonomy" id="42677"/>
    <lineage>
        <taxon>Eukaryota</taxon>
        <taxon>Fungi</taxon>
        <taxon>Dikarya</taxon>
        <taxon>Ascomycota</taxon>
        <taxon>Pezizomycotina</taxon>
        <taxon>Sordariomycetes</taxon>
        <taxon>Hypocreomycetidae</taxon>
        <taxon>Hypocreales</taxon>
        <taxon>Nectriaceae</taxon>
        <taxon>Fusarium</taxon>
        <taxon>Fusarium fujikuroi species complex</taxon>
    </lineage>
</organism>
<dbReference type="OrthoDB" id="47007at2759"/>
<dbReference type="Pfam" id="PF00106">
    <property type="entry name" value="adh_short"/>
    <property type="match status" value="1"/>
</dbReference>
<protein>
    <submittedName>
        <fullName evidence="3">DAL5-Allantoate and ureidosuccinate permease</fullName>
    </submittedName>
</protein>
<keyword evidence="2" id="KW-0560">Oxidoreductase</keyword>
<sequence length="177" mass="19131">MSARPSFDAPWSLNGKTVIVTGGSRGIGQAIPVHLARKGLTKLAITYASNIEAAEDTLKRCQELGTIAEVVKRLGTPVIDILVNNAILSDPAKSYTRSFAENFFKLKKATFNSVFVGLTATDSIKASQHMMPPGFLDGQIRDTTARERIGVPDDIAYVVSFLASEEARWVNGAAYLN</sequence>
<dbReference type="RefSeq" id="XP_036530628.1">
    <property type="nucleotide sequence ID" value="XM_036678852.1"/>
</dbReference>
<evidence type="ECO:0000313" key="4">
    <source>
        <dbReference type="Proteomes" id="UP000547976"/>
    </source>
</evidence>
<accession>A0A8H5NQL9</accession>
<dbReference type="InterPro" id="IPR002347">
    <property type="entry name" value="SDR_fam"/>
</dbReference>
<gene>
    <name evidence="3" type="ORF">FSUBG_13911</name>
</gene>
<evidence type="ECO:0000256" key="1">
    <source>
        <dbReference type="ARBA" id="ARBA00006484"/>
    </source>
</evidence>
<dbReference type="PRINTS" id="PR00081">
    <property type="entry name" value="GDHRDH"/>
</dbReference>
<reference evidence="3 4" key="1">
    <citation type="submission" date="2020-05" db="EMBL/GenBank/DDBJ databases">
        <title>Identification and distribution of gene clusters putatively required for synthesis of sphingolipid metabolism inhibitors in phylogenetically diverse species of the filamentous fungus Fusarium.</title>
        <authorList>
            <person name="Kim H.-S."/>
            <person name="Busman M."/>
            <person name="Brown D.W."/>
            <person name="Divon H."/>
            <person name="Uhlig S."/>
            <person name="Proctor R.H."/>
        </authorList>
    </citation>
    <scope>NUCLEOTIDE SEQUENCE [LARGE SCALE GENOMIC DNA]</scope>
    <source>
        <strain evidence="3 4">NRRL 66333</strain>
    </source>
</reference>
<dbReference type="Proteomes" id="UP000547976">
    <property type="component" value="Unassembled WGS sequence"/>
</dbReference>
<name>A0A8H5NQL9_GIBSU</name>
<comment type="similarity">
    <text evidence="1">Belongs to the short-chain dehydrogenases/reductases (SDR) family.</text>
</comment>
<dbReference type="AlphaFoldDB" id="A0A8H5NQL9"/>
<dbReference type="Pfam" id="PF13561">
    <property type="entry name" value="adh_short_C2"/>
    <property type="match status" value="1"/>
</dbReference>
<dbReference type="GeneID" id="59313570"/>
<dbReference type="GO" id="GO:0016614">
    <property type="term" value="F:oxidoreductase activity, acting on CH-OH group of donors"/>
    <property type="evidence" value="ECO:0007669"/>
    <property type="project" value="UniProtKB-ARBA"/>
</dbReference>
<dbReference type="InterPro" id="IPR036291">
    <property type="entry name" value="NAD(P)-bd_dom_sf"/>
</dbReference>
<comment type="caution">
    <text evidence="3">The sequence shown here is derived from an EMBL/GenBank/DDBJ whole genome shotgun (WGS) entry which is preliminary data.</text>
</comment>
<evidence type="ECO:0000313" key="3">
    <source>
        <dbReference type="EMBL" id="KAF5575466.1"/>
    </source>
</evidence>